<evidence type="ECO:0000259" key="4">
    <source>
        <dbReference type="PROSITE" id="PS50014"/>
    </source>
</evidence>
<feature type="compositionally biased region" description="Low complexity" evidence="3">
    <location>
        <begin position="90"/>
        <end position="108"/>
    </location>
</feature>
<dbReference type="SMART" id="SM00297">
    <property type="entry name" value="BROMO"/>
    <property type="match status" value="2"/>
</dbReference>
<evidence type="ECO:0000256" key="1">
    <source>
        <dbReference type="ARBA" id="ARBA00023117"/>
    </source>
</evidence>
<reference evidence="5" key="1">
    <citation type="journal article" date="2020" name="Phytopathology">
        <title>Genome sequence of the chestnut blight fungus Cryphonectria parasitica EP155: A fundamental resource for an archetypical invasive plant pathogen.</title>
        <authorList>
            <person name="Crouch J.A."/>
            <person name="Dawe A."/>
            <person name="Aerts A."/>
            <person name="Barry K."/>
            <person name="Churchill A.C.L."/>
            <person name="Grimwood J."/>
            <person name="Hillman B."/>
            <person name="Milgroom M.G."/>
            <person name="Pangilinan J."/>
            <person name="Smith M."/>
            <person name="Salamov A."/>
            <person name="Schmutz J."/>
            <person name="Yadav J."/>
            <person name="Grigoriev I.V."/>
            <person name="Nuss D."/>
        </authorList>
    </citation>
    <scope>NUCLEOTIDE SEQUENCE</scope>
    <source>
        <strain evidence="5">EP155</strain>
    </source>
</reference>
<feature type="non-terminal residue" evidence="5">
    <location>
        <position position="475"/>
    </location>
</feature>
<dbReference type="Gene3D" id="1.20.920.10">
    <property type="entry name" value="Bromodomain-like"/>
    <property type="match status" value="2"/>
</dbReference>
<dbReference type="EMBL" id="MU032347">
    <property type="protein sequence ID" value="KAF3766184.1"/>
    <property type="molecule type" value="Genomic_DNA"/>
</dbReference>
<dbReference type="SUPFAM" id="SSF47370">
    <property type="entry name" value="Bromodomain"/>
    <property type="match status" value="2"/>
</dbReference>
<keyword evidence="6" id="KW-1185">Reference proteome</keyword>
<dbReference type="CDD" id="cd04369">
    <property type="entry name" value="Bromodomain"/>
    <property type="match status" value="1"/>
</dbReference>
<comment type="caution">
    <text evidence="5">The sequence shown here is derived from an EMBL/GenBank/DDBJ whole genome shotgun (WGS) entry which is preliminary data.</text>
</comment>
<feature type="domain" description="Bromo" evidence="4">
    <location>
        <begin position="296"/>
        <end position="360"/>
    </location>
</feature>
<feature type="domain" description="Bromo" evidence="4">
    <location>
        <begin position="150"/>
        <end position="223"/>
    </location>
</feature>
<dbReference type="InterPro" id="IPR050935">
    <property type="entry name" value="Bromo_chromatin_reader"/>
</dbReference>
<feature type="region of interest" description="Disordered" evidence="3">
    <location>
        <begin position="1"/>
        <end position="118"/>
    </location>
</feature>
<evidence type="ECO:0000256" key="3">
    <source>
        <dbReference type="SAM" id="MobiDB-lite"/>
    </source>
</evidence>
<dbReference type="GeneID" id="63843266"/>
<dbReference type="GO" id="GO:0006355">
    <property type="term" value="P:regulation of DNA-templated transcription"/>
    <property type="evidence" value="ECO:0007669"/>
    <property type="project" value="TreeGrafter"/>
</dbReference>
<keyword evidence="1 2" id="KW-0103">Bromodomain</keyword>
<dbReference type="OrthoDB" id="784962at2759"/>
<protein>
    <recommendedName>
        <fullName evidence="4">Bromo domain-containing protein</fullName>
    </recommendedName>
</protein>
<sequence length="475" mass="52427">MTPTVPMSEMALDASQEAATASSTVDTSMTDAPSQNSTKVARERDEDDDEEPAAKRARTSGEQDPPAEAIEAAPSTTSDAMVVDKPADVSEAGPASASAPASEAQPASTGSPVSLSVDGRARKLNDPALANNPITVYQNREIRKVLGLVKKTKSGQHFRQPVQVLWPTVWDQYRQLIARPVDISFIEQNLRDGKYDTIGQFRRDVELLQANATTFNGATHDVTNWAKSTVSQIYERLAAIPAEEPAKPRPIHPPKNKDIGFQPKTTKNKKKPELRFCDEVMKDIISSKNWVNNQWFMEAVDPVALNIPTYHSVVKQPMDLGTMKDKLQRGEYESAKDFKSDFGLIVKNCVKFNGEDHPVTAAAKELEQIFEKKWSEKASWLSKHAQTSAPPVAATSPRGGAKEEDTEEDEASEAEPQDSASPDVKEIQRSIDALSSRLKQERAELDKKLMSNNPDKLDIDMHQGIINHLQSQMVD</sequence>
<feature type="compositionally biased region" description="Polar residues" evidence="3">
    <location>
        <begin position="17"/>
        <end position="39"/>
    </location>
</feature>
<name>A0A9P4Y492_CRYP1</name>
<proteinExistence type="predicted"/>
<dbReference type="PRINTS" id="PR00503">
    <property type="entry name" value="BROMODOMAIN"/>
</dbReference>
<dbReference type="RefSeq" id="XP_040777145.1">
    <property type="nucleotide sequence ID" value="XM_040926137.1"/>
</dbReference>
<evidence type="ECO:0000313" key="6">
    <source>
        <dbReference type="Proteomes" id="UP000803844"/>
    </source>
</evidence>
<dbReference type="Proteomes" id="UP000803844">
    <property type="component" value="Unassembled WGS sequence"/>
</dbReference>
<organism evidence="5 6">
    <name type="scientific">Cryphonectria parasitica (strain ATCC 38755 / EP155)</name>
    <dbReference type="NCBI Taxonomy" id="660469"/>
    <lineage>
        <taxon>Eukaryota</taxon>
        <taxon>Fungi</taxon>
        <taxon>Dikarya</taxon>
        <taxon>Ascomycota</taxon>
        <taxon>Pezizomycotina</taxon>
        <taxon>Sordariomycetes</taxon>
        <taxon>Sordariomycetidae</taxon>
        <taxon>Diaporthales</taxon>
        <taxon>Cryphonectriaceae</taxon>
        <taxon>Cryphonectria-Endothia species complex</taxon>
        <taxon>Cryphonectria</taxon>
    </lineage>
</organism>
<dbReference type="Pfam" id="PF00439">
    <property type="entry name" value="Bromodomain"/>
    <property type="match status" value="2"/>
</dbReference>
<dbReference type="GO" id="GO:0000785">
    <property type="term" value="C:chromatin"/>
    <property type="evidence" value="ECO:0007669"/>
    <property type="project" value="TreeGrafter"/>
</dbReference>
<feature type="region of interest" description="Disordered" evidence="3">
    <location>
        <begin position="381"/>
        <end position="428"/>
    </location>
</feature>
<dbReference type="PANTHER" id="PTHR22880:SF225">
    <property type="entry name" value="BROMODOMAIN-CONTAINING PROTEIN BET-1-RELATED"/>
    <property type="match status" value="1"/>
</dbReference>
<dbReference type="PROSITE" id="PS50014">
    <property type="entry name" value="BROMODOMAIN_2"/>
    <property type="match status" value="2"/>
</dbReference>
<dbReference type="InterPro" id="IPR036427">
    <property type="entry name" value="Bromodomain-like_sf"/>
</dbReference>
<feature type="region of interest" description="Disordered" evidence="3">
    <location>
        <begin position="244"/>
        <end position="265"/>
    </location>
</feature>
<dbReference type="GO" id="GO:0005634">
    <property type="term" value="C:nucleus"/>
    <property type="evidence" value="ECO:0007669"/>
    <property type="project" value="TreeGrafter"/>
</dbReference>
<gene>
    <name evidence="5" type="ORF">M406DRAFT_88983</name>
</gene>
<dbReference type="InterPro" id="IPR001487">
    <property type="entry name" value="Bromodomain"/>
</dbReference>
<dbReference type="GO" id="GO:0006338">
    <property type="term" value="P:chromatin remodeling"/>
    <property type="evidence" value="ECO:0007669"/>
    <property type="project" value="TreeGrafter"/>
</dbReference>
<feature type="compositionally biased region" description="Acidic residues" evidence="3">
    <location>
        <begin position="404"/>
        <end position="416"/>
    </location>
</feature>
<evidence type="ECO:0000313" key="5">
    <source>
        <dbReference type="EMBL" id="KAF3766184.1"/>
    </source>
</evidence>
<evidence type="ECO:0000256" key="2">
    <source>
        <dbReference type="PROSITE-ProRule" id="PRU00035"/>
    </source>
</evidence>
<accession>A0A9P4Y492</accession>
<dbReference type="PANTHER" id="PTHR22880">
    <property type="entry name" value="FALZ-RELATED BROMODOMAIN-CONTAINING PROTEINS"/>
    <property type="match status" value="1"/>
</dbReference>
<dbReference type="AlphaFoldDB" id="A0A9P4Y492"/>